<dbReference type="InterPro" id="IPR053136">
    <property type="entry name" value="UTP_pyrophosphatase-like"/>
</dbReference>
<name>A0A7C5HHA1_9CHLB</name>
<dbReference type="AlphaFoldDB" id="A0A7C5HHA1"/>
<protein>
    <submittedName>
        <fullName evidence="2">M48 family peptidase</fullName>
    </submittedName>
</protein>
<evidence type="ECO:0000259" key="1">
    <source>
        <dbReference type="Pfam" id="PF01863"/>
    </source>
</evidence>
<organism evidence="2">
    <name type="scientific">Chlorobaculum parvum</name>
    <dbReference type="NCBI Taxonomy" id="274539"/>
    <lineage>
        <taxon>Bacteria</taxon>
        <taxon>Pseudomonadati</taxon>
        <taxon>Chlorobiota</taxon>
        <taxon>Chlorobiia</taxon>
        <taxon>Chlorobiales</taxon>
        <taxon>Chlorobiaceae</taxon>
        <taxon>Chlorobaculum</taxon>
    </lineage>
</organism>
<dbReference type="PANTHER" id="PTHR30399:SF1">
    <property type="entry name" value="UTP PYROPHOSPHATASE"/>
    <property type="match status" value="1"/>
</dbReference>
<sequence>MNAYQLTWGGRTIDYTLLYCDRKTMEIAVCPDSSVVVKAPLDTSKELVEKKLTKRARWIVRQKNYFGQFNPKTPARSYVSGETHLYLGRQYRLKILQGSENSIRLTRGYFSVTSRDVKNSDMTRKLLEAWYLEKAREQFSKSLDRCCLKLKNHAVARPHLSIRRMQKRWGSLSEKGTMTLNRELIRAPRECIDYVVTHELCHLIYRDHSPEFYTLLESIIPGWEKVKHRLELSMV</sequence>
<reference evidence="2" key="1">
    <citation type="journal article" date="2020" name="mSystems">
        <title>Genome- and Community-Level Interaction Insights into Carbon Utilization and Element Cycling Functions of Hydrothermarchaeota in Hydrothermal Sediment.</title>
        <authorList>
            <person name="Zhou Z."/>
            <person name="Liu Y."/>
            <person name="Xu W."/>
            <person name="Pan J."/>
            <person name="Luo Z.H."/>
            <person name="Li M."/>
        </authorList>
    </citation>
    <scope>NUCLEOTIDE SEQUENCE [LARGE SCALE GENOMIC DNA]</scope>
    <source>
        <strain evidence="2">HyVt-628</strain>
    </source>
</reference>
<feature type="domain" description="YgjP-like metallopeptidase" evidence="1">
    <location>
        <begin position="23"/>
        <end position="231"/>
    </location>
</feature>
<dbReference type="CDD" id="cd07344">
    <property type="entry name" value="M48_yhfN_like"/>
    <property type="match status" value="1"/>
</dbReference>
<dbReference type="EMBL" id="DRSK01000200">
    <property type="protein sequence ID" value="HHE07955.1"/>
    <property type="molecule type" value="Genomic_DNA"/>
</dbReference>
<dbReference type="Gene3D" id="3.30.2010.10">
    <property type="entry name" value="Metalloproteases ('zincins'), catalytic domain"/>
    <property type="match status" value="1"/>
</dbReference>
<evidence type="ECO:0000313" key="2">
    <source>
        <dbReference type="EMBL" id="HHE07955.1"/>
    </source>
</evidence>
<dbReference type="InterPro" id="IPR002725">
    <property type="entry name" value="YgjP-like_metallopeptidase"/>
</dbReference>
<dbReference type="Pfam" id="PF01863">
    <property type="entry name" value="YgjP-like"/>
    <property type="match status" value="1"/>
</dbReference>
<comment type="caution">
    <text evidence="2">The sequence shown here is derived from an EMBL/GenBank/DDBJ whole genome shotgun (WGS) entry which is preliminary data.</text>
</comment>
<dbReference type="PANTHER" id="PTHR30399">
    <property type="entry name" value="UNCHARACTERIZED PROTEIN YGJP"/>
    <property type="match status" value="1"/>
</dbReference>
<proteinExistence type="predicted"/>
<accession>A0A7C5HHA1</accession>
<dbReference type="Proteomes" id="UP000886059">
    <property type="component" value="Unassembled WGS sequence"/>
</dbReference>
<gene>
    <name evidence="2" type="ORF">ENL01_03540</name>
</gene>